<dbReference type="CDD" id="cd00054">
    <property type="entry name" value="EGF_CA"/>
    <property type="match status" value="1"/>
</dbReference>
<keyword evidence="4" id="KW-0732">Signal</keyword>
<dbReference type="InterPro" id="IPR001881">
    <property type="entry name" value="EGF-like_Ca-bd_dom"/>
</dbReference>
<dbReference type="PROSITE" id="PS01248">
    <property type="entry name" value="EGF_LAM_1"/>
    <property type="match status" value="1"/>
</dbReference>
<dbReference type="AlphaFoldDB" id="A0A183GZ06"/>
<feature type="transmembrane region" description="Helical" evidence="9">
    <location>
        <begin position="342"/>
        <end position="360"/>
    </location>
</feature>
<dbReference type="SMART" id="SM00181">
    <property type="entry name" value="EGF"/>
    <property type="match status" value="3"/>
</dbReference>
<keyword evidence="9" id="KW-0472">Membrane</keyword>
<feature type="domain" description="EGF-like" evidence="10">
    <location>
        <begin position="169"/>
        <end position="207"/>
    </location>
</feature>
<dbReference type="InterPro" id="IPR000152">
    <property type="entry name" value="EGF-type_Asp/Asn_hydroxyl_site"/>
</dbReference>
<dbReference type="PANTHER" id="PTHR15382:SF8">
    <property type="entry name" value="CANOPY B"/>
    <property type="match status" value="1"/>
</dbReference>
<feature type="transmembrane region" description="Helical" evidence="9">
    <location>
        <begin position="318"/>
        <end position="336"/>
    </location>
</feature>
<reference evidence="11 12" key="2">
    <citation type="submission" date="2018-11" db="EMBL/GenBank/DDBJ databases">
        <authorList>
            <consortium name="Pathogen Informatics"/>
        </authorList>
    </citation>
    <scope>NUCLEOTIDE SEQUENCE [LARGE SCALE GENOMIC DNA]</scope>
</reference>
<dbReference type="Proteomes" id="UP000267606">
    <property type="component" value="Unassembled WGS sequence"/>
</dbReference>
<organism evidence="13">
    <name type="scientific">Onchocerca flexuosa</name>
    <dbReference type="NCBI Taxonomy" id="387005"/>
    <lineage>
        <taxon>Eukaryota</taxon>
        <taxon>Metazoa</taxon>
        <taxon>Ecdysozoa</taxon>
        <taxon>Nematoda</taxon>
        <taxon>Chromadorea</taxon>
        <taxon>Rhabditida</taxon>
        <taxon>Spirurina</taxon>
        <taxon>Spiruromorpha</taxon>
        <taxon>Filarioidea</taxon>
        <taxon>Onchocercidae</taxon>
        <taxon>Onchocerca</taxon>
    </lineage>
</organism>
<dbReference type="InterPro" id="IPR021852">
    <property type="entry name" value="DUF3456"/>
</dbReference>
<dbReference type="Pfam" id="PF11938">
    <property type="entry name" value="DUF3456"/>
    <property type="match status" value="2"/>
</dbReference>
<feature type="disulfide bond" evidence="7">
    <location>
        <begin position="197"/>
        <end position="206"/>
    </location>
</feature>
<dbReference type="PROSITE" id="PS00022">
    <property type="entry name" value="EGF_1"/>
    <property type="match status" value="1"/>
</dbReference>
<comment type="similarity">
    <text evidence="2">Belongs to the canopy family.</text>
</comment>
<dbReference type="InterPro" id="IPR000742">
    <property type="entry name" value="EGF"/>
</dbReference>
<dbReference type="PROSITE" id="PS00010">
    <property type="entry name" value="ASX_HYDROXYL"/>
    <property type="match status" value="1"/>
</dbReference>
<evidence type="ECO:0000256" key="1">
    <source>
        <dbReference type="ARBA" id="ARBA00005897"/>
    </source>
</evidence>
<evidence type="ECO:0000256" key="7">
    <source>
        <dbReference type="PROSITE-ProRule" id="PRU00076"/>
    </source>
</evidence>
<reference evidence="13" key="1">
    <citation type="submission" date="2016-06" db="UniProtKB">
        <authorList>
            <consortium name="WormBaseParasite"/>
        </authorList>
    </citation>
    <scope>IDENTIFICATION</scope>
</reference>
<evidence type="ECO:0000313" key="12">
    <source>
        <dbReference type="Proteomes" id="UP000267606"/>
    </source>
</evidence>
<feature type="transmembrane region" description="Helical" evidence="9">
    <location>
        <begin position="20"/>
        <end position="41"/>
    </location>
</feature>
<evidence type="ECO:0000313" key="11">
    <source>
        <dbReference type="EMBL" id="VDO25894.1"/>
    </source>
</evidence>
<keyword evidence="9" id="KW-1133">Transmembrane helix</keyword>
<evidence type="ECO:0000256" key="9">
    <source>
        <dbReference type="SAM" id="Phobius"/>
    </source>
</evidence>
<dbReference type="PROSITE" id="PS01187">
    <property type="entry name" value="EGF_CA"/>
    <property type="match status" value="1"/>
</dbReference>
<sequence length="423" mass="48455">MINRDFDISVMLICTTLENFLFFSMIYWMAFMTIVGFAAYVDKCKYCTLVVETFKAGMKRTENQHFAGGNTDWEERKLGKFAKSETRLVEIMEHLCKTKYLDDSDEFKDIKNLEFKCQQLVEEHEESIENWYFHKQLSNPDFLKWLCYEKLRLCCDAGHYGAHCKPCPGVDKNLPVCSGHGFCQGDGSREGNGKCKCDIGYVGSMCSNCDANYYAIRNNSTFSCNECHKSCRGGCTGGEPRNCKECHAGWIMNDSNECEDVNECLDENLCTGEHMKCNNTEGSYECICDKGFVRDSSGVCKIDVKAPPEKLWVQPDRLLRSFSITGLSILVSVVIWRRSFSLFVFAAMCALTALFIEFYFDYTPNTIIGEKAKNRKSNGNLDNFDIDIATRDFENPEEGSWDSNSESERNHRQNNQIFRMDEL</sequence>
<name>A0A183GZ06_9BILA</name>
<feature type="region of interest" description="Disordered" evidence="8">
    <location>
        <begin position="395"/>
        <end position="414"/>
    </location>
</feature>
<keyword evidence="5" id="KW-0677">Repeat</keyword>
<dbReference type="InterPro" id="IPR018097">
    <property type="entry name" value="EGF_Ca-bd_CS"/>
</dbReference>
<proteinExistence type="inferred from homology"/>
<dbReference type="SUPFAM" id="SSF57184">
    <property type="entry name" value="Growth factor receptor domain"/>
    <property type="match status" value="1"/>
</dbReference>
<evidence type="ECO:0000256" key="8">
    <source>
        <dbReference type="SAM" id="MobiDB-lite"/>
    </source>
</evidence>
<keyword evidence="12" id="KW-1185">Reference proteome</keyword>
<gene>
    <name evidence="11" type="ORF">OFLC_LOCUS466</name>
</gene>
<dbReference type="WBParaSite" id="OFLC_0000046501-mRNA-1">
    <property type="protein sequence ID" value="OFLC_0000046501-mRNA-1"/>
    <property type="gene ID" value="OFLC_0000046501"/>
</dbReference>
<dbReference type="InterPro" id="IPR049883">
    <property type="entry name" value="NOTCH1_EGF-like"/>
</dbReference>
<dbReference type="PROSITE" id="PS50026">
    <property type="entry name" value="EGF_3"/>
    <property type="match status" value="2"/>
</dbReference>
<keyword evidence="6 7" id="KW-1015">Disulfide bond</keyword>
<dbReference type="Gene3D" id="2.10.25.10">
    <property type="entry name" value="Laminin"/>
    <property type="match status" value="1"/>
</dbReference>
<evidence type="ECO:0000256" key="4">
    <source>
        <dbReference type="ARBA" id="ARBA00022729"/>
    </source>
</evidence>
<dbReference type="GO" id="GO:0005509">
    <property type="term" value="F:calcium ion binding"/>
    <property type="evidence" value="ECO:0007669"/>
    <property type="project" value="InterPro"/>
</dbReference>
<dbReference type="STRING" id="387005.A0A183GZ06"/>
<protein>
    <submittedName>
        <fullName evidence="13">Cysteine-rich with EGF-like domain protein 2</fullName>
    </submittedName>
</protein>
<comment type="caution">
    <text evidence="7">Lacks conserved residue(s) required for the propagation of feature annotation.</text>
</comment>
<keyword evidence="9" id="KW-0812">Transmembrane</keyword>
<dbReference type="Pfam" id="PF07645">
    <property type="entry name" value="EGF_CA"/>
    <property type="match status" value="1"/>
</dbReference>
<evidence type="ECO:0000256" key="3">
    <source>
        <dbReference type="ARBA" id="ARBA00022536"/>
    </source>
</evidence>
<keyword evidence="3 7" id="KW-0245">EGF-like domain</keyword>
<dbReference type="SMART" id="SM00179">
    <property type="entry name" value="EGF_CA"/>
    <property type="match status" value="1"/>
</dbReference>
<feature type="domain" description="EGF-like" evidence="10">
    <location>
        <begin position="260"/>
        <end position="298"/>
    </location>
</feature>
<accession>A0A183GZ06</accession>
<dbReference type="InterPro" id="IPR002049">
    <property type="entry name" value="LE_dom"/>
</dbReference>
<dbReference type="EMBL" id="UZAJ01000153">
    <property type="protein sequence ID" value="VDO25894.1"/>
    <property type="molecule type" value="Genomic_DNA"/>
</dbReference>
<evidence type="ECO:0000259" key="10">
    <source>
        <dbReference type="PROSITE" id="PS50026"/>
    </source>
</evidence>
<comment type="similarity">
    <text evidence="1">Belongs to the CRELD family.</text>
</comment>
<evidence type="ECO:0000256" key="5">
    <source>
        <dbReference type="ARBA" id="ARBA00022737"/>
    </source>
</evidence>
<evidence type="ECO:0000256" key="6">
    <source>
        <dbReference type="ARBA" id="ARBA00023157"/>
    </source>
</evidence>
<dbReference type="InterPro" id="IPR009030">
    <property type="entry name" value="Growth_fac_rcpt_cys_sf"/>
</dbReference>
<evidence type="ECO:0000313" key="13">
    <source>
        <dbReference type="WBParaSite" id="OFLC_0000046501-mRNA-1"/>
    </source>
</evidence>
<dbReference type="PANTHER" id="PTHR15382">
    <property type="entry name" value="CTG4A-RELATED"/>
    <property type="match status" value="1"/>
</dbReference>
<evidence type="ECO:0000256" key="2">
    <source>
        <dbReference type="ARBA" id="ARBA00007285"/>
    </source>
</evidence>